<sequence length="377" mass="40535">MTDHNEFSETEYALISQSIEGLTASIQTQCIKQTKSYLELFTGDVACYSPDFKPIMALFQQRYSRRDWRSEIDQIRAALRQAKAAVISITSPGYPEQLKFIGAPPPLLYVRGNVNNLHLPQIAIVGSRRMTRSGGANARDWAKFLAGSGFVVTSGLALGVDGAAHKGALQATSGKTTGVMATGIEAVYPPGHRNLAGQIVESGGTLVTEFHFGGKPLARNFPQRNRIISGLSLGVLVVEAAVKSGSLITARCAMEQNRDVFAIPGSIHSPQSKGCHLLIKQGAHLVETAEDIVVELGGALAGMRDSVSVAQGQPVVAPKILTDEEHQALEILGYEPTDLDGLMRFSPWSIAKLSQILVALELKNAITNENGFYLRLA</sequence>
<dbReference type="Gene3D" id="3.40.50.450">
    <property type="match status" value="1"/>
</dbReference>
<dbReference type="InterPro" id="IPR057666">
    <property type="entry name" value="DrpA_SLOG"/>
</dbReference>
<dbReference type="Pfam" id="PF02481">
    <property type="entry name" value="DNA_processg_A"/>
    <property type="match status" value="1"/>
</dbReference>
<evidence type="ECO:0000313" key="4">
    <source>
        <dbReference type="EMBL" id="KRO91915.1"/>
    </source>
</evidence>
<evidence type="ECO:0000259" key="3">
    <source>
        <dbReference type="Pfam" id="PF17782"/>
    </source>
</evidence>
<feature type="domain" description="Smf/DprA SLOG" evidence="2">
    <location>
        <begin position="86"/>
        <end position="296"/>
    </location>
</feature>
<dbReference type="EMBL" id="LICA01000402">
    <property type="protein sequence ID" value="KRO91915.1"/>
    <property type="molecule type" value="Genomic_DNA"/>
</dbReference>
<evidence type="ECO:0000313" key="5">
    <source>
        <dbReference type="Proteomes" id="UP000051213"/>
    </source>
</evidence>
<dbReference type="InterPro" id="IPR003488">
    <property type="entry name" value="DprA"/>
</dbReference>
<dbReference type="AlphaFoldDB" id="A0A0R2U372"/>
<comment type="similarity">
    <text evidence="1">Belongs to the DprA/Smf family.</text>
</comment>
<dbReference type="PANTHER" id="PTHR43022">
    <property type="entry name" value="PROTEIN SMF"/>
    <property type="match status" value="1"/>
</dbReference>
<feature type="domain" description="DprA winged helix" evidence="3">
    <location>
        <begin position="317"/>
        <end position="368"/>
    </location>
</feature>
<dbReference type="Gene3D" id="1.10.10.10">
    <property type="entry name" value="Winged helix-like DNA-binding domain superfamily/Winged helix DNA-binding domain"/>
    <property type="match status" value="1"/>
</dbReference>
<dbReference type="Pfam" id="PF17782">
    <property type="entry name" value="WHD_DprA"/>
    <property type="match status" value="1"/>
</dbReference>
<dbReference type="InterPro" id="IPR041614">
    <property type="entry name" value="DprA_WH"/>
</dbReference>
<dbReference type="SUPFAM" id="SSF102405">
    <property type="entry name" value="MCP/YpsA-like"/>
    <property type="match status" value="1"/>
</dbReference>
<name>A0A0R2U372_9GAMM</name>
<protein>
    <submittedName>
        <fullName evidence="4">Uncharacterized protein</fullName>
    </submittedName>
</protein>
<gene>
    <name evidence="4" type="ORF">ABS24_09820</name>
</gene>
<proteinExistence type="inferred from homology"/>
<dbReference type="Proteomes" id="UP000051213">
    <property type="component" value="Unassembled WGS sequence"/>
</dbReference>
<dbReference type="GO" id="GO:0009294">
    <property type="term" value="P:DNA-mediated transformation"/>
    <property type="evidence" value="ECO:0007669"/>
    <property type="project" value="InterPro"/>
</dbReference>
<reference evidence="4 5" key="1">
    <citation type="submission" date="2015-10" db="EMBL/GenBank/DDBJ databases">
        <title>Metagenome-Assembled Genomes uncover a global brackish microbiome.</title>
        <authorList>
            <person name="Hugerth L.W."/>
            <person name="Larsson J."/>
            <person name="Alneberg J."/>
            <person name="Lindh M.V."/>
            <person name="Legrand C."/>
            <person name="Pinhassi J."/>
            <person name="Andersson A.F."/>
        </authorList>
    </citation>
    <scope>NUCLEOTIDE SEQUENCE [LARGE SCALE GENOMIC DNA]</scope>
    <source>
        <strain evidence="4">BACL26 MAG-121220-bin70</strain>
    </source>
</reference>
<dbReference type="PANTHER" id="PTHR43022:SF1">
    <property type="entry name" value="PROTEIN SMF"/>
    <property type="match status" value="1"/>
</dbReference>
<dbReference type="InterPro" id="IPR036388">
    <property type="entry name" value="WH-like_DNA-bd_sf"/>
</dbReference>
<dbReference type="NCBIfam" id="TIGR00732">
    <property type="entry name" value="dprA"/>
    <property type="match status" value="1"/>
</dbReference>
<comment type="caution">
    <text evidence="4">The sequence shown here is derived from an EMBL/GenBank/DDBJ whole genome shotgun (WGS) entry which is preliminary data.</text>
</comment>
<organism evidence="4 5">
    <name type="scientific">SAR92 bacterium BACL26 MAG-121220-bin70</name>
    <dbReference type="NCBI Taxonomy" id="1655626"/>
    <lineage>
        <taxon>Bacteria</taxon>
        <taxon>Pseudomonadati</taxon>
        <taxon>Pseudomonadota</taxon>
        <taxon>Gammaproteobacteria</taxon>
        <taxon>Cellvibrionales</taxon>
        <taxon>Porticoccaceae</taxon>
        <taxon>SAR92 clade</taxon>
    </lineage>
</organism>
<accession>A0A0R2U372</accession>
<evidence type="ECO:0000256" key="1">
    <source>
        <dbReference type="ARBA" id="ARBA00006525"/>
    </source>
</evidence>
<evidence type="ECO:0000259" key="2">
    <source>
        <dbReference type="Pfam" id="PF02481"/>
    </source>
</evidence>